<dbReference type="InterPro" id="IPR055127">
    <property type="entry name" value="YEATS2_3HBD"/>
</dbReference>
<evidence type="ECO:0000259" key="1">
    <source>
        <dbReference type="Pfam" id="PF22951"/>
    </source>
</evidence>
<organism evidence="2 3">
    <name type="scientific">Halocaridina rubra</name>
    <name type="common">Hawaiian red shrimp</name>
    <dbReference type="NCBI Taxonomy" id="373956"/>
    <lineage>
        <taxon>Eukaryota</taxon>
        <taxon>Metazoa</taxon>
        <taxon>Ecdysozoa</taxon>
        <taxon>Arthropoda</taxon>
        <taxon>Crustacea</taxon>
        <taxon>Multicrustacea</taxon>
        <taxon>Malacostraca</taxon>
        <taxon>Eumalacostraca</taxon>
        <taxon>Eucarida</taxon>
        <taxon>Decapoda</taxon>
        <taxon>Pleocyemata</taxon>
        <taxon>Caridea</taxon>
        <taxon>Atyoidea</taxon>
        <taxon>Atyidae</taxon>
        <taxon>Halocaridina</taxon>
    </lineage>
</organism>
<comment type="caution">
    <text evidence="2">The sequence shown here is derived from an EMBL/GenBank/DDBJ whole genome shotgun (WGS) entry which is preliminary data.</text>
</comment>
<dbReference type="EMBL" id="JAXCGZ010002790">
    <property type="protein sequence ID" value="KAK7083584.1"/>
    <property type="molecule type" value="Genomic_DNA"/>
</dbReference>
<protein>
    <recommendedName>
        <fullName evidence="1">YEATS domain-containing protein</fullName>
    </recommendedName>
</protein>
<dbReference type="Proteomes" id="UP001381693">
    <property type="component" value="Unassembled WGS sequence"/>
</dbReference>
<reference evidence="2 3" key="1">
    <citation type="submission" date="2023-11" db="EMBL/GenBank/DDBJ databases">
        <title>Halocaridina rubra genome assembly.</title>
        <authorList>
            <person name="Smith C."/>
        </authorList>
    </citation>
    <scope>NUCLEOTIDE SEQUENCE [LARGE SCALE GENOMIC DNA]</scope>
    <source>
        <strain evidence="2">EP-1</strain>
        <tissue evidence="2">Whole</tissue>
    </source>
</reference>
<dbReference type="AlphaFoldDB" id="A0AAN8XSW5"/>
<name>A0AAN8XSW5_HALRR</name>
<dbReference type="Pfam" id="PF22951">
    <property type="entry name" value="3HBD"/>
    <property type="match status" value="1"/>
</dbReference>
<feature type="domain" description="YEATS" evidence="1">
    <location>
        <begin position="37"/>
        <end position="128"/>
    </location>
</feature>
<sequence length="251" mass="28648">MLTCHQPSKITEDALQEQAKWEDWTKDLAIICEHCSSTEACVSLWVRALPLISGGAASPIKAMFPYRANSRDQFLKWPLGKQRAAEFQRGREVKRWLEICNVEGREQWSLTQIVGWARRYAHTPLPYRKILRTDNKNQMEILPLEDPDLVCGCEWVGRRASEIKVNLPMEEFQPGIVVDVTKAVAWKAVLSFMEDLLRASHSQAWQENSNHVVVPPKTISFKHVKAALSFTRPEFDLFTCDGLGTVAELVE</sequence>
<evidence type="ECO:0000313" key="2">
    <source>
        <dbReference type="EMBL" id="KAK7083584.1"/>
    </source>
</evidence>
<keyword evidence="3" id="KW-1185">Reference proteome</keyword>
<accession>A0AAN8XSW5</accession>
<gene>
    <name evidence="2" type="ORF">SK128_016237</name>
</gene>
<proteinExistence type="predicted"/>
<evidence type="ECO:0000313" key="3">
    <source>
        <dbReference type="Proteomes" id="UP001381693"/>
    </source>
</evidence>